<dbReference type="InterPro" id="IPR010730">
    <property type="entry name" value="HET"/>
</dbReference>
<feature type="compositionally biased region" description="Pro residues" evidence="1">
    <location>
        <begin position="37"/>
        <end position="47"/>
    </location>
</feature>
<dbReference type="PANTHER" id="PTHR24148:SF81">
    <property type="entry name" value="HETEROKARYON INCOMPATIBILITY DOMAIN-CONTAINING PROTEIN"/>
    <property type="match status" value="1"/>
</dbReference>
<dbReference type="VEuPathDB" id="FungiDB:CC77DRAFT_1006877"/>
<dbReference type="PANTHER" id="PTHR24148">
    <property type="entry name" value="ANKYRIN REPEAT DOMAIN-CONTAINING PROTEIN 39 HOMOLOG-RELATED"/>
    <property type="match status" value="1"/>
</dbReference>
<accession>A0A4Q4NMF0</accession>
<dbReference type="AlphaFoldDB" id="A0A4Q4NMF0"/>
<feature type="region of interest" description="Disordered" evidence="1">
    <location>
        <begin position="86"/>
        <end position="113"/>
    </location>
</feature>
<name>A0A4Q4NMF0_ALTAL</name>
<evidence type="ECO:0000313" key="4">
    <source>
        <dbReference type="Proteomes" id="UP000291422"/>
    </source>
</evidence>
<feature type="domain" description="Heterokaryon incompatibility" evidence="2">
    <location>
        <begin position="164"/>
        <end position="295"/>
    </location>
</feature>
<feature type="region of interest" description="Disordered" evidence="1">
    <location>
        <begin position="31"/>
        <end position="50"/>
    </location>
</feature>
<proteinExistence type="predicted"/>
<gene>
    <name evidence="3" type="ORF">AA0117_g3560</name>
</gene>
<reference evidence="4" key="1">
    <citation type="journal article" date="2019" name="bioRxiv">
        <title>Genomics, evolutionary history and diagnostics of the Alternaria alternata species group including apple and Asian pear pathotypes.</title>
        <authorList>
            <person name="Armitage A.D."/>
            <person name="Cockerton H.M."/>
            <person name="Sreenivasaprasad S."/>
            <person name="Woodhall J.W."/>
            <person name="Lane C.R."/>
            <person name="Harrison R.J."/>
            <person name="Clarkson J.P."/>
        </authorList>
    </citation>
    <scope>NUCLEOTIDE SEQUENCE [LARGE SCALE GENOMIC DNA]</scope>
    <source>
        <strain evidence="4">FERA 1177</strain>
    </source>
</reference>
<evidence type="ECO:0000256" key="1">
    <source>
        <dbReference type="SAM" id="MobiDB-lite"/>
    </source>
</evidence>
<dbReference type="InterPro" id="IPR052895">
    <property type="entry name" value="HetReg/Transcr_Mod"/>
</dbReference>
<comment type="caution">
    <text evidence="3">The sequence shown here is derived from an EMBL/GenBank/DDBJ whole genome shotgun (WGS) entry which is preliminary data.</text>
</comment>
<sequence>MAWHDATCATLDLEWEDGQPGCRNCERNAPKLAPVHPISPPAPPPDTPRSELICTWPPSLFSQAQGADDEDSDTLARILANIDEWTGTTSTRPSQRELKSDQQTPHRQPLDRSEPDLLFQGIYSRLPNADSIRLLRLDGSEDTNDSICGTLEIYRLHEPDRPIFEALSCTWADSQGDSSLCEAIFVGAHFDILPITKNCQAALRRLRVATDRLVWVDSICINQFDSKERGHLVSLMMDIYSSAARVVTYLGDRHDLSATIARPSNSGDQHSGPSSIDMRAVLQMPYFSRIWVIQELVLSKTASLTFDKHTMHWPDFSSQAQTLSKNKEHGSYVNWVGRLSKKRKIRGLMSALQATEDCQCSDPRDRVYGLMGLADAFDQKTFSIDYSISVQQLYTGLTMHWLTEPGGMFSSGYILYRAFFPKDIPFLPSWVPDWNVAPKSKANLTPISQIQLHDFGMDELSPGLDWFEALSLVKSSGTNYGWSLDDNFWHRLCLRNQQEIVPNKLWRRNAMEAGWNPESPARPLRVGGMLALDAAHILSISNGEVILTDINGRILHGLHIAGLDEGNLEKSSLEADETHLYILLNWQRSLLLRRHGDNIYSLHSPCRITYVPKFPLADFQFHQKLEDISVYLGSLETRIVEGWLANLCFLRIRAGAAFVTSPLRSVTQRRWVRRLPKASAACIGAGSPLDRYADREHERLALRTMIDLQNDVVDFVKENKVYGFYNRSRGNKPNSSQDKVLFQSLLDLSSNPLPKVDLDTELAARFKRADEAWFWKTSSIEKIISLLKGIVDTQRETCKKHLPLETALSDLQDTWIQPRIAVRLPTDNLGNQTLPCEDSPVVYGLMSSILFGEVLPLWSSSVFLDEGRIIQRAWSLLDRLVIDAKYTLQENFSILWIHVSTMEMVARLRSVLQKRLIFKAIGDNLGNVQSIYLI</sequence>
<dbReference type="Pfam" id="PF06985">
    <property type="entry name" value="HET"/>
    <property type="match status" value="1"/>
</dbReference>
<evidence type="ECO:0000259" key="2">
    <source>
        <dbReference type="Pfam" id="PF06985"/>
    </source>
</evidence>
<organism evidence="3 4">
    <name type="scientific">Alternaria alternata</name>
    <name type="common">Alternaria rot fungus</name>
    <name type="synonym">Torula alternata</name>
    <dbReference type="NCBI Taxonomy" id="5599"/>
    <lineage>
        <taxon>Eukaryota</taxon>
        <taxon>Fungi</taxon>
        <taxon>Dikarya</taxon>
        <taxon>Ascomycota</taxon>
        <taxon>Pezizomycotina</taxon>
        <taxon>Dothideomycetes</taxon>
        <taxon>Pleosporomycetidae</taxon>
        <taxon>Pleosporales</taxon>
        <taxon>Pleosporineae</taxon>
        <taxon>Pleosporaceae</taxon>
        <taxon>Alternaria</taxon>
        <taxon>Alternaria sect. Alternaria</taxon>
        <taxon>Alternaria alternata complex</taxon>
    </lineage>
</organism>
<protein>
    <recommendedName>
        <fullName evidence="2">Heterokaryon incompatibility domain-containing protein</fullName>
    </recommendedName>
</protein>
<evidence type="ECO:0000313" key="3">
    <source>
        <dbReference type="EMBL" id="RYN79760.1"/>
    </source>
</evidence>
<dbReference type="Proteomes" id="UP000291422">
    <property type="component" value="Unassembled WGS sequence"/>
</dbReference>
<dbReference type="EMBL" id="PDXD01000005">
    <property type="protein sequence ID" value="RYN79760.1"/>
    <property type="molecule type" value="Genomic_DNA"/>
</dbReference>